<dbReference type="SUPFAM" id="SSF51735">
    <property type="entry name" value="NAD(P)-binding Rossmann-fold domains"/>
    <property type="match status" value="1"/>
</dbReference>
<dbReference type="Gene3D" id="3.40.50.720">
    <property type="entry name" value="NAD(P)-binding Rossmann-like Domain"/>
    <property type="match status" value="2"/>
</dbReference>
<evidence type="ECO:0000313" key="6">
    <source>
        <dbReference type="EMBL" id="QEG35565.1"/>
    </source>
</evidence>
<dbReference type="EC" id="1.1.1.29" evidence="6"/>
<dbReference type="GO" id="GO:0008465">
    <property type="term" value="F:hydroxypyruvate reductase (NADH) activity"/>
    <property type="evidence" value="ECO:0007669"/>
    <property type="project" value="UniProtKB-EC"/>
</dbReference>
<evidence type="ECO:0000256" key="2">
    <source>
        <dbReference type="ARBA" id="ARBA00023027"/>
    </source>
</evidence>
<feature type="domain" description="D-isomer specific 2-hydroxyacid dehydrogenase catalytic" evidence="4">
    <location>
        <begin position="30"/>
        <end position="311"/>
    </location>
</feature>
<dbReference type="InterPro" id="IPR036291">
    <property type="entry name" value="NAD(P)-bd_dom_sf"/>
</dbReference>
<dbReference type="AlphaFoldDB" id="A0A5B9QD74"/>
<dbReference type="PANTHER" id="PTHR43333:SF1">
    <property type="entry name" value="D-ISOMER SPECIFIC 2-HYDROXYACID DEHYDROGENASE NAD-BINDING DOMAIN-CONTAINING PROTEIN"/>
    <property type="match status" value="1"/>
</dbReference>
<keyword evidence="1 3" id="KW-0560">Oxidoreductase</keyword>
<dbReference type="PROSITE" id="PS00671">
    <property type="entry name" value="D_2_HYDROXYACID_DH_3"/>
    <property type="match status" value="1"/>
</dbReference>
<dbReference type="SUPFAM" id="SSF52283">
    <property type="entry name" value="Formate/glycerate dehydrogenase catalytic domain-like"/>
    <property type="match status" value="1"/>
</dbReference>
<dbReference type="Proteomes" id="UP000323917">
    <property type="component" value="Chromosome"/>
</dbReference>
<keyword evidence="2" id="KW-0520">NAD</keyword>
<protein>
    <submittedName>
        <fullName evidence="6">Glycerate dehydrogenase</fullName>
        <ecNumber evidence="6">1.1.1.29</ecNumber>
    </submittedName>
</protein>
<name>A0A5B9QD74_9BACT</name>
<dbReference type="InterPro" id="IPR006139">
    <property type="entry name" value="D-isomer_2_OHA_DH_cat_dom"/>
</dbReference>
<accession>A0A5B9QD74</accession>
<dbReference type="GO" id="GO:0051287">
    <property type="term" value="F:NAD binding"/>
    <property type="evidence" value="ECO:0007669"/>
    <property type="project" value="InterPro"/>
</dbReference>
<evidence type="ECO:0000259" key="4">
    <source>
        <dbReference type="Pfam" id="PF00389"/>
    </source>
</evidence>
<evidence type="ECO:0000259" key="5">
    <source>
        <dbReference type="Pfam" id="PF02826"/>
    </source>
</evidence>
<dbReference type="PANTHER" id="PTHR43333">
    <property type="entry name" value="2-HACID_DH_C DOMAIN-CONTAINING PROTEIN"/>
    <property type="match status" value="1"/>
</dbReference>
<gene>
    <name evidence="6" type="primary">hprA</name>
    <name evidence="6" type="ORF">Pr1d_28660</name>
</gene>
<dbReference type="InterPro" id="IPR006140">
    <property type="entry name" value="D-isomer_DH_NAD-bd"/>
</dbReference>
<proteinExistence type="inferred from homology"/>
<organism evidence="6 7">
    <name type="scientific">Bythopirellula goksoeyrii</name>
    <dbReference type="NCBI Taxonomy" id="1400387"/>
    <lineage>
        <taxon>Bacteria</taxon>
        <taxon>Pseudomonadati</taxon>
        <taxon>Planctomycetota</taxon>
        <taxon>Planctomycetia</taxon>
        <taxon>Pirellulales</taxon>
        <taxon>Lacipirellulaceae</taxon>
        <taxon>Bythopirellula</taxon>
    </lineage>
</organism>
<dbReference type="InterPro" id="IPR029753">
    <property type="entry name" value="D-isomer_DH_CS"/>
</dbReference>
<evidence type="ECO:0000313" key="7">
    <source>
        <dbReference type="Proteomes" id="UP000323917"/>
    </source>
</evidence>
<evidence type="ECO:0000256" key="1">
    <source>
        <dbReference type="ARBA" id="ARBA00023002"/>
    </source>
</evidence>
<comment type="similarity">
    <text evidence="3">Belongs to the D-isomer specific 2-hydroxyacid dehydrogenase family.</text>
</comment>
<dbReference type="CDD" id="cd05300">
    <property type="entry name" value="2-Hacid_dh_1"/>
    <property type="match status" value="1"/>
</dbReference>
<reference evidence="6 7" key="1">
    <citation type="submission" date="2019-08" db="EMBL/GenBank/DDBJ databases">
        <title>Deep-cultivation of Planctomycetes and their phenomic and genomic characterization uncovers novel biology.</title>
        <authorList>
            <person name="Wiegand S."/>
            <person name="Jogler M."/>
            <person name="Boedeker C."/>
            <person name="Pinto D."/>
            <person name="Vollmers J."/>
            <person name="Rivas-Marin E."/>
            <person name="Kohn T."/>
            <person name="Peeters S.H."/>
            <person name="Heuer A."/>
            <person name="Rast P."/>
            <person name="Oberbeckmann S."/>
            <person name="Bunk B."/>
            <person name="Jeske O."/>
            <person name="Meyerdierks A."/>
            <person name="Storesund J.E."/>
            <person name="Kallscheuer N."/>
            <person name="Luecker S."/>
            <person name="Lage O.M."/>
            <person name="Pohl T."/>
            <person name="Merkel B.J."/>
            <person name="Hornburger P."/>
            <person name="Mueller R.-W."/>
            <person name="Bruemmer F."/>
            <person name="Labrenz M."/>
            <person name="Spormann A.M."/>
            <person name="Op den Camp H."/>
            <person name="Overmann J."/>
            <person name="Amann R."/>
            <person name="Jetten M.S.M."/>
            <person name="Mascher T."/>
            <person name="Medema M.H."/>
            <person name="Devos D.P."/>
            <person name="Kaster A.-K."/>
            <person name="Ovreas L."/>
            <person name="Rohde M."/>
            <person name="Galperin M.Y."/>
            <person name="Jogler C."/>
        </authorList>
    </citation>
    <scope>NUCLEOTIDE SEQUENCE [LARGE SCALE GENOMIC DNA]</scope>
    <source>
        <strain evidence="6 7">Pr1d</strain>
    </source>
</reference>
<dbReference type="Pfam" id="PF00389">
    <property type="entry name" value="2-Hacid_dh"/>
    <property type="match status" value="1"/>
</dbReference>
<feature type="domain" description="D-isomer specific 2-hydroxyacid dehydrogenase NAD-binding" evidence="5">
    <location>
        <begin position="107"/>
        <end position="280"/>
    </location>
</feature>
<dbReference type="Pfam" id="PF02826">
    <property type="entry name" value="2-Hacid_dh_C"/>
    <property type="match status" value="1"/>
</dbReference>
<sequence length="327" mass="36288">MVMRIVLCYPVELRHLEQIQAVWPGAMIVDAGQERIAAELVNADIYCGHAKVPVPWNEVVAKGRLQWIQSSAAGMDHCLTPPVIESDILVSSASGVLARQVADHTLALLAGMLRDLPTYFRAKEKREFIRRPTRDLHGSTIGIVGMGGNGRILAKVLKPFETTILATDWFPENKPAEVDELLPADALDEILPRVDSLILAAPLNDYTRGMIDERRLRLMKKDAVLINMARGPLVVEGDLARVMQDDHLWGAGLDVTEIEPLPLESPLWEIPNLILTPHVGGQRASRIDDMTRLFVENSRRFQAGETLINQVDKHLGFPQAGAILFQT</sequence>
<dbReference type="EMBL" id="CP042913">
    <property type="protein sequence ID" value="QEG35565.1"/>
    <property type="molecule type" value="Genomic_DNA"/>
</dbReference>
<keyword evidence="7" id="KW-1185">Reference proteome</keyword>
<dbReference type="KEGG" id="bgok:Pr1d_28660"/>
<evidence type="ECO:0000256" key="3">
    <source>
        <dbReference type="RuleBase" id="RU003719"/>
    </source>
</evidence>